<dbReference type="Proteomes" id="UP000292085">
    <property type="component" value="Unassembled WGS sequence"/>
</dbReference>
<dbReference type="AlphaFoldDB" id="A0A4Q6Y637"/>
<keyword evidence="3" id="KW-1185">Reference proteome</keyword>
<reference evidence="2 3" key="1">
    <citation type="submission" date="2019-02" db="EMBL/GenBank/DDBJ databases">
        <authorList>
            <person name="Li Y."/>
        </authorList>
    </citation>
    <scope>NUCLEOTIDE SEQUENCE [LARGE SCALE GENOMIC DNA]</scope>
    <source>
        <strain evidence="2 3">3-7</strain>
    </source>
</reference>
<dbReference type="EMBL" id="SGIS01000004">
    <property type="protein sequence ID" value="RZF65862.1"/>
    <property type="molecule type" value="Genomic_DNA"/>
</dbReference>
<dbReference type="PROSITE" id="PS51318">
    <property type="entry name" value="TAT"/>
    <property type="match status" value="1"/>
</dbReference>
<evidence type="ECO:0000313" key="3">
    <source>
        <dbReference type="Proteomes" id="UP000292085"/>
    </source>
</evidence>
<gene>
    <name evidence="2" type="ORF">EWE75_04210</name>
</gene>
<feature type="signal peptide" evidence="1">
    <location>
        <begin position="1"/>
        <end position="27"/>
    </location>
</feature>
<evidence type="ECO:0000313" key="2">
    <source>
        <dbReference type="EMBL" id="RZF65862.1"/>
    </source>
</evidence>
<comment type="caution">
    <text evidence="2">The sequence shown here is derived from an EMBL/GenBank/DDBJ whole genome shotgun (WGS) entry which is preliminary data.</text>
</comment>
<dbReference type="InterPro" id="IPR006311">
    <property type="entry name" value="TAT_signal"/>
</dbReference>
<name>A0A4Q6Y637_9SPHN</name>
<evidence type="ECO:0000256" key="1">
    <source>
        <dbReference type="SAM" id="SignalP"/>
    </source>
</evidence>
<proteinExistence type="predicted"/>
<dbReference type="RefSeq" id="WP_130155437.1">
    <property type="nucleotide sequence ID" value="NZ_SGIS01000004.1"/>
</dbReference>
<dbReference type="OrthoDB" id="10001830at2"/>
<protein>
    <submittedName>
        <fullName evidence="2">Uncharacterized protein</fullName>
    </submittedName>
</protein>
<sequence>MSRRVTRRLMLAGGMAASAAAVMPAIAAPKWDAADWIRRWNRLGCGLTVGGNALSLKGRLNGDRAAIGAMLIEIAPADRQTAVIDLWERELAWTQPAEDAALVAVRRLEQVDREFVSEANDPAGNAAWLDRRDAEVRKLRWTPASTKKGIVAKIRHGIDIQSDLGDEIVKTTLAQLERMS</sequence>
<feature type="chain" id="PRO_5020959563" evidence="1">
    <location>
        <begin position="28"/>
        <end position="180"/>
    </location>
</feature>
<accession>A0A4Q6Y637</accession>
<organism evidence="2 3">
    <name type="scientific">Sphingomonas populi</name>
    <dbReference type="NCBI Taxonomy" id="2484750"/>
    <lineage>
        <taxon>Bacteria</taxon>
        <taxon>Pseudomonadati</taxon>
        <taxon>Pseudomonadota</taxon>
        <taxon>Alphaproteobacteria</taxon>
        <taxon>Sphingomonadales</taxon>
        <taxon>Sphingomonadaceae</taxon>
        <taxon>Sphingomonas</taxon>
    </lineage>
</organism>
<keyword evidence="1" id="KW-0732">Signal</keyword>